<accession>A0A0V0YUL6</accession>
<dbReference type="Proteomes" id="UP000054783">
    <property type="component" value="Unassembled WGS sequence"/>
</dbReference>
<evidence type="ECO:0000313" key="1">
    <source>
        <dbReference type="EMBL" id="KRY03873.1"/>
    </source>
</evidence>
<sequence length="80" mass="8958">MLGYHNISYLINASIYLVKGGRLGLMPGVLFHSCRPSFRHTGVMFPDFAFLTRLVLVRTERCAGPPRGNLRAGLPDVWLI</sequence>
<reference evidence="1 2" key="1">
    <citation type="submission" date="2015-01" db="EMBL/GenBank/DDBJ databases">
        <title>Evolution of Trichinella species and genotypes.</title>
        <authorList>
            <person name="Korhonen P.K."/>
            <person name="Edoardo P."/>
            <person name="Giuseppe L.R."/>
            <person name="Gasser R.B."/>
        </authorList>
    </citation>
    <scope>NUCLEOTIDE SEQUENCE [LARGE SCALE GENOMIC DNA]</scope>
    <source>
        <strain evidence="1">ISS2496</strain>
    </source>
</reference>
<proteinExistence type="predicted"/>
<comment type="caution">
    <text evidence="1">The sequence shown here is derived from an EMBL/GenBank/DDBJ whole genome shotgun (WGS) entry which is preliminary data.</text>
</comment>
<name>A0A0V0YUL6_9BILA</name>
<organism evidence="1 2">
    <name type="scientific">Trichinella patagoniensis</name>
    <dbReference type="NCBI Taxonomy" id="990121"/>
    <lineage>
        <taxon>Eukaryota</taxon>
        <taxon>Metazoa</taxon>
        <taxon>Ecdysozoa</taxon>
        <taxon>Nematoda</taxon>
        <taxon>Enoplea</taxon>
        <taxon>Dorylaimia</taxon>
        <taxon>Trichinellida</taxon>
        <taxon>Trichinellidae</taxon>
        <taxon>Trichinella</taxon>
    </lineage>
</organism>
<evidence type="ECO:0000313" key="2">
    <source>
        <dbReference type="Proteomes" id="UP000054783"/>
    </source>
</evidence>
<dbReference type="AlphaFoldDB" id="A0A0V0YUL6"/>
<gene>
    <name evidence="1" type="ORF">T12_1760</name>
</gene>
<protein>
    <submittedName>
        <fullName evidence="1">Uncharacterized protein</fullName>
    </submittedName>
</protein>
<dbReference type="EMBL" id="JYDQ01002411">
    <property type="protein sequence ID" value="KRY03873.1"/>
    <property type="molecule type" value="Genomic_DNA"/>
</dbReference>
<keyword evidence="2" id="KW-1185">Reference proteome</keyword>